<sequence>MLKAESVGRKTLSTRVFLSCYCCIYLLTVSWKFGFSDTVAIGLDIKILLVTLFLLIVNIVTVIDTIEIIAPINTQKRYPSQRLTYPRVYFG</sequence>
<feature type="transmembrane region" description="Helical" evidence="1">
    <location>
        <begin position="12"/>
        <end position="35"/>
    </location>
</feature>
<dbReference type="AlphaFoldDB" id="A0A1R1PJG6"/>
<keyword evidence="3" id="KW-1185">Reference proteome</keyword>
<evidence type="ECO:0000313" key="2">
    <source>
        <dbReference type="EMBL" id="OMH81087.1"/>
    </source>
</evidence>
<feature type="transmembrane region" description="Helical" evidence="1">
    <location>
        <begin position="47"/>
        <end position="72"/>
    </location>
</feature>
<protein>
    <submittedName>
        <fullName evidence="2">Uncharacterized protein</fullName>
    </submittedName>
</protein>
<comment type="caution">
    <text evidence="2">The sequence shown here is derived from an EMBL/GenBank/DDBJ whole genome shotgun (WGS) entry which is preliminary data.</text>
</comment>
<dbReference type="Proteomes" id="UP000188320">
    <property type="component" value="Unassembled WGS sequence"/>
</dbReference>
<evidence type="ECO:0000256" key="1">
    <source>
        <dbReference type="SAM" id="Phobius"/>
    </source>
</evidence>
<organism evidence="2 3">
    <name type="scientific">Zancudomyces culisetae</name>
    <name type="common">Gut fungus</name>
    <name type="synonym">Smittium culisetae</name>
    <dbReference type="NCBI Taxonomy" id="1213189"/>
    <lineage>
        <taxon>Eukaryota</taxon>
        <taxon>Fungi</taxon>
        <taxon>Fungi incertae sedis</taxon>
        <taxon>Zoopagomycota</taxon>
        <taxon>Kickxellomycotina</taxon>
        <taxon>Harpellomycetes</taxon>
        <taxon>Harpellales</taxon>
        <taxon>Legeriomycetaceae</taxon>
        <taxon>Zancudomyces</taxon>
    </lineage>
</organism>
<keyword evidence="1" id="KW-0472">Membrane</keyword>
<dbReference type="EMBL" id="LSSK01000984">
    <property type="protein sequence ID" value="OMH81087.1"/>
    <property type="molecule type" value="Genomic_DNA"/>
</dbReference>
<accession>A0A1R1PJG6</accession>
<gene>
    <name evidence="2" type="ORF">AX774_g5462</name>
</gene>
<keyword evidence="1" id="KW-1133">Transmembrane helix</keyword>
<reference evidence="3" key="1">
    <citation type="submission" date="2017-01" db="EMBL/GenBank/DDBJ databases">
        <authorList>
            <person name="Wang Y."/>
            <person name="White M."/>
            <person name="Kvist S."/>
            <person name="Moncalvo J.-M."/>
        </authorList>
    </citation>
    <scope>NUCLEOTIDE SEQUENCE [LARGE SCALE GENOMIC DNA]</scope>
    <source>
        <strain evidence="3">COL-18-3</strain>
    </source>
</reference>
<evidence type="ECO:0000313" key="3">
    <source>
        <dbReference type="Proteomes" id="UP000188320"/>
    </source>
</evidence>
<name>A0A1R1PJG6_ZANCU</name>
<proteinExistence type="predicted"/>
<keyword evidence="1" id="KW-0812">Transmembrane</keyword>